<evidence type="ECO:0008006" key="4">
    <source>
        <dbReference type="Google" id="ProtNLM"/>
    </source>
</evidence>
<comment type="caution">
    <text evidence="2">The sequence shown here is derived from an EMBL/GenBank/DDBJ whole genome shotgun (WGS) entry which is preliminary data.</text>
</comment>
<sequence>MQTVFNTYRRISPQTGEEEVLPVGWTKHTHSDGKPYFYHEHDKIITEECLYDRDIAEKVLRYISILKDAISKGSESFNRVKSWHLYLEILKNEQPVWEGDDRFRCGYYFVNHDVECIFWLSKCRLDDCLSELRGEMSPDLICRYLQKEYWNHHYFFSDLHQLTSAQWKSVKKSILLAETDVTMSEVTTVTRSIDELKTMNKRIILAEELDAYEVAAACMMALLRDQILNYHGQRDARTCRDESVYGYDHNKEKGTVPFRTMNLFLFYAPIKHLTTLNNAWMDRVIIKGAWQHLIKEITDKWQQHVGMATILLAVNMVFLAIPSVDNKGANQSVTHILCYLSVASNLATIIIGLLLTSHHNDLKHVNISAATEFLEQHWKDHTGFERLSIIYSIPYAFLMWGLVYFLASFLSMCLETFNPVFCYGSTSSPLLGFPFSS</sequence>
<feature type="transmembrane region" description="Helical" evidence="1">
    <location>
        <begin position="336"/>
        <end position="355"/>
    </location>
</feature>
<evidence type="ECO:0000313" key="2">
    <source>
        <dbReference type="EMBL" id="KAK0496943.1"/>
    </source>
</evidence>
<dbReference type="CDD" id="cd00201">
    <property type="entry name" value="WW"/>
    <property type="match status" value="1"/>
</dbReference>
<keyword evidence="1" id="KW-0812">Transmembrane</keyword>
<protein>
    <recommendedName>
        <fullName evidence="4">WW domain-containing protein</fullName>
    </recommendedName>
</protein>
<evidence type="ECO:0000256" key="1">
    <source>
        <dbReference type="SAM" id="Phobius"/>
    </source>
</evidence>
<feature type="transmembrane region" description="Helical" evidence="1">
    <location>
        <begin position="388"/>
        <end position="407"/>
    </location>
</feature>
<dbReference type="Gene3D" id="2.20.70.10">
    <property type="match status" value="1"/>
</dbReference>
<organism evidence="2 3">
    <name type="scientific">Armillaria luteobubalina</name>
    <dbReference type="NCBI Taxonomy" id="153913"/>
    <lineage>
        <taxon>Eukaryota</taxon>
        <taxon>Fungi</taxon>
        <taxon>Dikarya</taxon>
        <taxon>Basidiomycota</taxon>
        <taxon>Agaricomycotina</taxon>
        <taxon>Agaricomycetes</taxon>
        <taxon>Agaricomycetidae</taxon>
        <taxon>Agaricales</taxon>
        <taxon>Marasmiineae</taxon>
        <taxon>Physalacriaceae</taxon>
        <taxon>Armillaria</taxon>
    </lineage>
</organism>
<feature type="transmembrane region" description="Helical" evidence="1">
    <location>
        <begin position="305"/>
        <end position="324"/>
    </location>
</feature>
<reference evidence="2" key="1">
    <citation type="submission" date="2023-06" db="EMBL/GenBank/DDBJ databases">
        <authorList>
            <consortium name="Lawrence Berkeley National Laboratory"/>
            <person name="Ahrendt S."/>
            <person name="Sahu N."/>
            <person name="Indic B."/>
            <person name="Wong-Bajracharya J."/>
            <person name="Merenyi Z."/>
            <person name="Ke H.-M."/>
            <person name="Monk M."/>
            <person name="Kocsube S."/>
            <person name="Drula E."/>
            <person name="Lipzen A."/>
            <person name="Balint B."/>
            <person name="Henrissat B."/>
            <person name="Andreopoulos B."/>
            <person name="Martin F.M."/>
            <person name="Harder C.B."/>
            <person name="Rigling D."/>
            <person name="Ford K.L."/>
            <person name="Foster G.D."/>
            <person name="Pangilinan J."/>
            <person name="Papanicolaou A."/>
            <person name="Barry K."/>
            <person name="LaButti K."/>
            <person name="Viragh M."/>
            <person name="Koriabine M."/>
            <person name="Yan M."/>
            <person name="Riley R."/>
            <person name="Champramary S."/>
            <person name="Plett K.L."/>
            <person name="Tsai I.J."/>
            <person name="Slot J."/>
            <person name="Sipos G."/>
            <person name="Plett J."/>
            <person name="Nagy L.G."/>
            <person name="Grigoriev I.V."/>
        </authorList>
    </citation>
    <scope>NUCLEOTIDE SEQUENCE</scope>
    <source>
        <strain evidence="2">HWK02</strain>
    </source>
</reference>
<name>A0AA39Q8L3_9AGAR</name>
<keyword evidence="1" id="KW-1133">Transmembrane helix</keyword>
<dbReference type="InterPro" id="IPR001202">
    <property type="entry name" value="WW_dom"/>
</dbReference>
<gene>
    <name evidence="2" type="ORF">EDD18DRAFT_1164647</name>
</gene>
<dbReference type="EMBL" id="JAUEPU010000014">
    <property type="protein sequence ID" value="KAK0496943.1"/>
    <property type="molecule type" value="Genomic_DNA"/>
</dbReference>
<dbReference type="Proteomes" id="UP001175228">
    <property type="component" value="Unassembled WGS sequence"/>
</dbReference>
<accession>A0AA39Q8L3</accession>
<keyword evidence="1" id="KW-0472">Membrane</keyword>
<evidence type="ECO:0000313" key="3">
    <source>
        <dbReference type="Proteomes" id="UP001175228"/>
    </source>
</evidence>
<keyword evidence="3" id="KW-1185">Reference proteome</keyword>
<dbReference type="AlphaFoldDB" id="A0AA39Q8L3"/>
<proteinExistence type="predicted"/>